<dbReference type="EMBL" id="JADJIB010000009">
    <property type="protein sequence ID" value="MBK7274553.1"/>
    <property type="molecule type" value="Genomic_DNA"/>
</dbReference>
<comment type="subcellular location">
    <subcellularLocation>
        <location evidence="2">Cell membrane</location>
        <topology evidence="2">Multi-pass membrane protein</topology>
    </subcellularLocation>
</comment>
<dbReference type="Gene3D" id="1.10.287.130">
    <property type="match status" value="1"/>
</dbReference>
<dbReference type="SUPFAM" id="SSF55874">
    <property type="entry name" value="ATPase domain of HSP90 chaperone/DNA topoisomerase II/histidine kinase"/>
    <property type="match status" value="1"/>
</dbReference>
<evidence type="ECO:0000313" key="20">
    <source>
        <dbReference type="Proteomes" id="UP000726105"/>
    </source>
</evidence>
<keyword evidence="8" id="KW-0547">Nucleotide-binding</keyword>
<dbReference type="InterPro" id="IPR003661">
    <property type="entry name" value="HisK_dim/P_dom"/>
</dbReference>
<dbReference type="PROSITE" id="PS50109">
    <property type="entry name" value="HIS_KIN"/>
    <property type="match status" value="1"/>
</dbReference>
<proteinExistence type="predicted"/>
<evidence type="ECO:0000256" key="4">
    <source>
        <dbReference type="ARBA" id="ARBA00022475"/>
    </source>
</evidence>
<accession>A0A935IQ21</accession>
<dbReference type="Gene3D" id="6.10.340.10">
    <property type="match status" value="1"/>
</dbReference>
<dbReference type="SUPFAM" id="SSF47384">
    <property type="entry name" value="Homodimeric domain of signal transducing histidine kinase"/>
    <property type="match status" value="1"/>
</dbReference>
<evidence type="ECO:0000256" key="10">
    <source>
        <dbReference type="ARBA" id="ARBA00022840"/>
    </source>
</evidence>
<dbReference type="PANTHER" id="PTHR43711">
    <property type="entry name" value="TWO-COMPONENT HISTIDINE KINASE"/>
    <property type="match status" value="1"/>
</dbReference>
<evidence type="ECO:0000256" key="12">
    <source>
        <dbReference type="ARBA" id="ARBA00023012"/>
    </source>
</evidence>
<feature type="compositionally biased region" description="Low complexity" evidence="15">
    <location>
        <begin position="9"/>
        <end position="27"/>
    </location>
</feature>
<evidence type="ECO:0000259" key="18">
    <source>
        <dbReference type="PROSITE" id="PS50885"/>
    </source>
</evidence>
<dbReference type="InterPro" id="IPR003594">
    <property type="entry name" value="HATPase_dom"/>
</dbReference>
<dbReference type="FunFam" id="1.10.287.130:FF:000010">
    <property type="entry name" value="Two-component sensor histidine kinase"/>
    <property type="match status" value="1"/>
</dbReference>
<dbReference type="Pfam" id="PF00512">
    <property type="entry name" value="HisKA"/>
    <property type="match status" value="1"/>
</dbReference>
<keyword evidence="11 16" id="KW-1133">Transmembrane helix</keyword>
<evidence type="ECO:0000256" key="14">
    <source>
        <dbReference type="ARBA" id="ARBA00035305"/>
    </source>
</evidence>
<evidence type="ECO:0000256" key="9">
    <source>
        <dbReference type="ARBA" id="ARBA00022777"/>
    </source>
</evidence>
<name>A0A935IQ21_9MICO</name>
<gene>
    <name evidence="19" type="ORF">IPI13_15840</name>
</gene>
<keyword evidence="10" id="KW-0067">ATP-binding</keyword>
<dbReference type="InterPro" id="IPR047669">
    <property type="entry name" value="MtrAB_MtrB"/>
</dbReference>
<keyword evidence="6" id="KW-0808">Transferase</keyword>
<dbReference type="InterPro" id="IPR003660">
    <property type="entry name" value="HAMP_dom"/>
</dbReference>
<dbReference type="CDD" id="cd00082">
    <property type="entry name" value="HisKA"/>
    <property type="match status" value="1"/>
</dbReference>
<comment type="catalytic activity">
    <reaction evidence="1">
        <text>ATP + protein L-histidine = ADP + protein N-phospho-L-histidine.</text>
        <dbReference type="EC" id="2.7.13.3"/>
    </reaction>
</comment>
<dbReference type="Gene3D" id="3.30.565.10">
    <property type="entry name" value="Histidine kinase-like ATPase, C-terminal domain"/>
    <property type="match status" value="1"/>
</dbReference>
<dbReference type="SMART" id="SM00387">
    <property type="entry name" value="HATPase_c"/>
    <property type="match status" value="1"/>
</dbReference>
<evidence type="ECO:0000256" key="8">
    <source>
        <dbReference type="ARBA" id="ARBA00022741"/>
    </source>
</evidence>
<dbReference type="FunFam" id="3.30.565.10:FF:000013">
    <property type="entry name" value="Two-component sensor histidine kinase"/>
    <property type="match status" value="1"/>
</dbReference>
<evidence type="ECO:0000259" key="17">
    <source>
        <dbReference type="PROSITE" id="PS50109"/>
    </source>
</evidence>
<dbReference type="InterPro" id="IPR050736">
    <property type="entry name" value="Sensor_HK_Regulatory"/>
</dbReference>
<evidence type="ECO:0000256" key="2">
    <source>
        <dbReference type="ARBA" id="ARBA00004651"/>
    </source>
</evidence>
<evidence type="ECO:0000256" key="13">
    <source>
        <dbReference type="ARBA" id="ARBA00023136"/>
    </source>
</evidence>
<feature type="domain" description="Histidine kinase" evidence="17">
    <location>
        <begin position="338"/>
        <end position="555"/>
    </location>
</feature>
<evidence type="ECO:0000256" key="6">
    <source>
        <dbReference type="ARBA" id="ARBA00022679"/>
    </source>
</evidence>
<reference evidence="19 20" key="1">
    <citation type="submission" date="2020-10" db="EMBL/GenBank/DDBJ databases">
        <title>Connecting structure to function with the recovery of over 1000 high-quality activated sludge metagenome-assembled genomes encoding full-length rRNA genes using long-read sequencing.</title>
        <authorList>
            <person name="Singleton C.M."/>
            <person name="Petriglieri F."/>
            <person name="Kristensen J.M."/>
            <person name="Kirkegaard R.H."/>
            <person name="Michaelsen T.Y."/>
            <person name="Andersen M.H."/>
            <person name="Karst S.M."/>
            <person name="Dueholm M.S."/>
            <person name="Nielsen P.H."/>
            <person name="Albertsen M."/>
        </authorList>
    </citation>
    <scope>NUCLEOTIDE SEQUENCE [LARGE SCALE GENOMIC DNA]</scope>
    <source>
        <strain evidence="19">Ega_18-Q3-R5-49_MAXAC.001</strain>
    </source>
</reference>
<keyword evidence="4" id="KW-1003">Cell membrane</keyword>
<protein>
    <recommendedName>
        <fullName evidence="14">Sensor histidine kinase MtrB</fullName>
        <ecNumber evidence="3">2.7.13.3</ecNumber>
    </recommendedName>
</protein>
<dbReference type="PANTHER" id="PTHR43711:SF1">
    <property type="entry name" value="HISTIDINE KINASE 1"/>
    <property type="match status" value="1"/>
</dbReference>
<feature type="transmembrane region" description="Helical" evidence="16">
    <location>
        <begin position="68"/>
        <end position="92"/>
    </location>
</feature>
<dbReference type="EC" id="2.7.13.3" evidence="3"/>
<dbReference type="NCBIfam" id="NF040691">
    <property type="entry name" value="MtrAB_MtrB"/>
    <property type="match status" value="1"/>
</dbReference>
<dbReference type="AlphaFoldDB" id="A0A935IQ21"/>
<keyword evidence="5" id="KW-0597">Phosphoprotein</keyword>
<dbReference type="CDD" id="cd06225">
    <property type="entry name" value="HAMP"/>
    <property type="match status" value="1"/>
</dbReference>
<evidence type="ECO:0000256" key="1">
    <source>
        <dbReference type="ARBA" id="ARBA00000085"/>
    </source>
</evidence>
<dbReference type="Pfam" id="PF02518">
    <property type="entry name" value="HATPase_c"/>
    <property type="match status" value="1"/>
</dbReference>
<dbReference type="InterPro" id="IPR036890">
    <property type="entry name" value="HATPase_C_sf"/>
</dbReference>
<dbReference type="GO" id="GO:0000155">
    <property type="term" value="F:phosphorelay sensor kinase activity"/>
    <property type="evidence" value="ECO:0007669"/>
    <property type="project" value="InterPro"/>
</dbReference>
<evidence type="ECO:0000256" key="16">
    <source>
        <dbReference type="SAM" id="Phobius"/>
    </source>
</evidence>
<sequence length="577" mass="61372">MTDSSHRLGSAGPAGPAGPAGRAVPAPDSAPGSLGESVLGPVRPQARNARVVGASAISRVVHAWRRSLQFRVVTTTMLLGMLVLGAVGSYLYQRIGDRLVQGRADLATAEAVQLTVTAQAKFYSTDKTQNTDALTIAAQSIIGEIAGTERSRYVVLSRLSTNVSSFIVNPVVSGEVNASYIPEALETAVAGDAANQKVQIVSIPLSGEAEPVPCLVIGQQVDLPVARGYGIYYVYPLQRERATLEVISQIFLSGGLVLVLLIGAVAYVVTRLVVTPVRQAALVAERLAAGRLTERMVSRGEDDLASLATSFNAMAEGLQRQIRQLEDLSRVQQRFVSDVSHELRTPLTTIRMAGDLIYDSRTQFDPVVARSAELLRGELDRFEALLADLLEVSRFDAGAAVLDTEPTDLRRTVAKVVDGCQQLAERKGSRITVSDPGVPCEATYDPRRVERVLRNLVVNAIEHGEGKPVEIRVGTNDDAVAVVVRDHGVGLRPGESGLVFNRFWRADPARARTTGGTGLGLAIALEDARLHSGWLQAWGAPGDGSSFRLTLPRAPGTPIGSSPLPLKPVAAVTEAAG</sequence>
<evidence type="ECO:0000313" key="19">
    <source>
        <dbReference type="EMBL" id="MBK7274553.1"/>
    </source>
</evidence>
<dbReference type="SMART" id="SM00388">
    <property type="entry name" value="HisKA"/>
    <property type="match status" value="1"/>
</dbReference>
<keyword evidence="12" id="KW-0902">Two-component regulatory system</keyword>
<dbReference type="SMART" id="SM00304">
    <property type="entry name" value="HAMP"/>
    <property type="match status" value="1"/>
</dbReference>
<evidence type="ECO:0000256" key="11">
    <source>
        <dbReference type="ARBA" id="ARBA00022989"/>
    </source>
</evidence>
<dbReference type="SUPFAM" id="SSF158472">
    <property type="entry name" value="HAMP domain-like"/>
    <property type="match status" value="1"/>
</dbReference>
<dbReference type="GO" id="GO:0005524">
    <property type="term" value="F:ATP binding"/>
    <property type="evidence" value="ECO:0007669"/>
    <property type="project" value="UniProtKB-KW"/>
</dbReference>
<feature type="domain" description="HAMP" evidence="18">
    <location>
        <begin position="271"/>
        <end position="323"/>
    </location>
</feature>
<dbReference type="InterPro" id="IPR005467">
    <property type="entry name" value="His_kinase_dom"/>
</dbReference>
<keyword evidence="7 16" id="KW-0812">Transmembrane</keyword>
<comment type="caution">
    <text evidence="19">The sequence shown here is derived from an EMBL/GenBank/DDBJ whole genome shotgun (WGS) entry which is preliminary data.</text>
</comment>
<keyword evidence="13 16" id="KW-0472">Membrane</keyword>
<feature type="region of interest" description="Disordered" evidence="15">
    <location>
        <begin position="1"/>
        <end position="40"/>
    </location>
</feature>
<keyword evidence="9 19" id="KW-0418">Kinase</keyword>
<evidence type="ECO:0000256" key="15">
    <source>
        <dbReference type="SAM" id="MobiDB-lite"/>
    </source>
</evidence>
<dbReference type="InterPro" id="IPR036097">
    <property type="entry name" value="HisK_dim/P_sf"/>
</dbReference>
<evidence type="ECO:0000256" key="5">
    <source>
        <dbReference type="ARBA" id="ARBA00022553"/>
    </source>
</evidence>
<dbReference type="InterPro" id="IPR004358">
    <property type="entry name" value="Sig_transdc_His_kin-like_C"/>
</dbReference>
<organism evidence="19 20">
    <name type="scientific">Candidatus Phosphoribacter hodrii</name>
    <dbReference type="NCBI Taxonomy" id="2953743"/>
    <lineage>
        <taxon>Bacteria</taxon>
        <taxon>Bacillati</taxon>
        <taxon>Actinomycetota</taxon>
        <taxon>Actinomycetes</taxon>
        <taxon>Micrococcales</taxon>
        <taxon>Dermatophilaceae</taxon>
        <taxon>Candidatus Phosphoribacter</taxon>
    </lineage>
</organism>
<dbReference type="PROSITE" id="PS50885">
    <property type="entry name" value="HAMP"/>
    <property type="match status" value="1"/>
</dbReference>
<dbReference type="Pfam" id="PF00672">
    <property type="entry name" value="HAMP"/>
    <property type="match status" value="1"/>
</dbReference>
<dbReference type="GO" id="GO:0005886">
    <property type="term" value="C:plasma membrane"/>
    <property type="evidence" value="ECO:0007669"/>
    <property type="project" value="UniProtKB-SubCell"/>
</dbReference>
<dbReference type="Proteomes" id="UP000726105">
    <property type="component" value="Unassembled WGS sequence"/>
</dbReference>
<evidence type="ECO:0000256" key="3">
    <source>
        <dbReference type="ARBA" id="ARBA00012438"/>
    </source>
</evidence>
<dbReference type="PRINTS" id="PR00344">
    <property type="entry name" value="BCTRLSENSOR"/>
</dbReference>
<evidence type="ECO:0000256" key="7">
    <source>
        <dbReference type="ARBA" id="ARBA00022692"/>
    </source>
</evidence>
<feature type="transmembrane region" description="Helical" evidence="16">
    <location>
        <begin position="246"/>
        <end position="269"/>
    </location>
</feature>